<feature type="transmembrane region" description="Helical" evidence="14">
    <location>
        <begin position="96"/>
        <end position="120"/>
    </location>
</feature>
<dbReference type="InterPro" id="IPR007960">
    <property type="entry name" value="TAS2R"/>
</dbReference>
<feature type="transmembrane region" description="Helical" evidence="14">
    <location>
        <begin position="184"/>
        <end position="205"/>
    </location>
</feature>
<comment type="similarity">
    <text evidence="2 12">Belongs to the G-protein coupled receptor T2R family.</text>
</comment>
<reference evidence="15 16" key="1">
    <citation type="submission" date="2018-10" db="EMBL/GenBank/DDBJ databases">
        <title>Improved assembly of the deer mouse Peromyscus maniculatus genome.</title>
        <authorList>
            <person name="Lassance J.-M."/>
            <person name="Hoekstra H.E."/>
        </authorList>
    </citation>
    <scope>NUCLEOTIDE SEQUENCE [LARGE SCALE GENOMIC DNA]</scope>
</reference>
<dbReference type="FunFam" id="1.20.1070.10:FF:000042">
    <property type="entry name" value="Taste receptor type 2 member 7"/>
    <property type="match status" value="1"/>
</dbReference>
<evidence type="ECO:0000256" key="11">
    <source>
        <dbReference type="ARBA" id="ARBA00023224"/>
    </source>
</evidence>
<evidence type="ECO:0000256" key="1">
    <source>
        <dbReference type="ARBA" id="ARBA00004141"/>
    </source>
</evidence>
<dbReference type="PANTHER" id="PTHR11394:SF81">
    <property type="entry name" value="TASTE RECEPTOR TYPE 2 MEMBER 136"/>
    <property type="match status" value="1"/>
</dbReference>
<evidence type="ECO:0000256" key="9">
    <source>
        <dbReference type="ARBA" id="ARBA00023170"/>
    </source>
</evidence>
<protein>
    <recommendedName>
        <fullName evidence="13">Taste receptor type 2</fullName>
    </recommendedName>
</protein>
<evidence type="ECO:0000256" key="6">
    <source>
        <dbReference type="ARBA" id="ARBA00022989"/>
    </source>
</evidence>
<feature type="transmembrane region" description="Helical" evidence="14">
    <location>
        <begin position="127"/>
        <end position="149"/>
    </location>
</feature>
<organism evidence="15 16">
    <name type="scientific">Peromyscus maniculatus bairdii</name>
    <name type="common">Prairie deer mouse</name>
    <dbReference type="NCBI Taxonomy" id="230844"/>
    <lineage>
        <taxon>Eukaryota</taxon>
        <taxon>Metazoa</taxon>
        <taxon>Chordata</taxon>
        <taxon>Craniata</taxon>
        <taxon>Vertebrata</taxon>
        <taxon>Euteleostomi</taxon>
        <taxon>Mammalia</taxon>
        <taxon>Eutheria</taxon>
        <taxon>Euarchontoglires</taxon>
        <taxon>Glires</taxon>
        <taxon>Rodentia</taxon>
        <taxon>Myomorpha</taxon>
        <taxon>Muroidea</taxon>
        <taxon>Cricetidae</taxon>
        <taxon>Neotominae</taxon>
        <taxon>Peromyscus</taxon>
    </lineage>
</organism>
<sequence length="308" mass="34709">MSVFLRIATMAMVAEITLGSFANVFIVLVNFTDCIKRRKISLADRILTALAIFRIGFLLVVLMNWCSTVFNPALLTIQIKFIICVAWAVINHFNTWLATILSILYLLKIGNFSNFLFLGLKRKIKSVIVVVLFGSLVISFPNLVMGTIYGKIQVDGHRGNLTGKPKLAYVVNHTLLMSFTLNNVIPFTTSMICLLLLIYSLCKHLQTMKLYRKGPQDPSTTAHIKALQAVISFLLLFSMFILSLIISGYSYMTSLDEPVHLICQVIGTLYPSSHSFILIWVNKRIKQTFLLMLRHLGCRLKGQNIPTT</sequence>
<dbReference type="Pfam" id="PF05296">
    <property type="entry name" value="TAS2R"/>
    <property type="match status" value="1"/>
</dbReference>
<keyword evidence="7 13" id="KW-0297">G-protein coupled receptor</keyword>
<accession>A0A8C8UDV7</accession>
<evidence type="ECO:0000256" key="13">
    <source>
        <dbReference type="RuleBase" id="RU004424"/>
    </source>
</evidence>
<comment type="subcellular location">
    <subcellularLocation>
        <location evidence="1 13">Membrane</location>
        <topology evidence="1 13">Multi-pass membrane protein</topology>
    </subcellularLocation>
</comment>
<keyword evidence="16" id="KW-1185">Reference proteome</keyword>
<dbReference type="CDD" id="cd15027">
    <property type="entry name" value="7tm_TAS2R43-like"/>
    <property type="match status" value="1"/>
</dbReference>
<keyword evidence="10" id="KW-0325">Glycoprotein</keyword>
<keyword evidence="9 13" id="KW-0675">Receptor</keyword>
<feature type="transmembrane region" description="Helical" evidence="14">
    <location>
        <begin position="258"/>
        <end position="281"/>
    </location>
</feature>
<evidence type="ECO:0000256" key="7">
    <source>
        <dbReference type="ARBA" id="ARBA00023040"/>
    </source>
</evidence>
<keyword evidence="3 13" id="KW-0919">Taste</keyword>
<reference evidence="15" key="2">
    <citation type="submission" date="2025-08" db="UniProtKB">
        <authorList>
            <consortium name="Ensembl"/>
        </authorList>
    </citation>
    <scope>IDENTIFICATION</scope>
</reference>
<feature type="transmembrane region" description="Helical" evidence="14">
    <location>
        <begin position="7"/>
        <end position="26"/>
    </location>
</feature>
<dbReference type="PANTHER" id="PTHR11394">
    <property type="entry name" value="TASTE RECEPTOR TYPE 2"/>
    <property type="match status" value="1"/>
</dbReference>
<keyword evidence="4 13" id="KW-0716">Sensory transduction</keyword>
<evidence type="ECO:0000256" key="2">
    <source>
        <dbReference type="ARBA" id="ARBA00007376"/>
    </source>
</evidence>
<evidence type="ECO:0000256" key="12">
    <source>
        <dbReference type="RuleBase" id="RU004423"/>
    </source>
</evidence>
<evidence type="ECO:0000256" key="3">
    <source>
        <dbReference type="ARBA" id="ARBA00022480"/>
    </source>
</evidence>
<proteinExistence type="inferred from homology"/>
<evidence type="ECO:0000256" key="10">
    <source>
        <dbReference type="ARBA" id="ARBA00023180"/>
    </source>
</evidence>
<evidence type="ECO:0000256" key="5">
    <source>
        <dbReference type="ARBA" id="ARBA00022692"/>
    </source>
</evidence>
<dbReference type="GO" id="GO:0004930">
    <property type="term" value="F:G protein-coupled receptor activity"/>
    <property type="evidence" value="ECO:0007669"/>
    <property type="project" value="UniProtKB-KW"/>
</dbReference>
<dbReference type="Proteomes" id="UP000694547">
    <property type="component" value="Chromosome 3"/>
</dbReference>
<dbReference type="SUPFAM" id="SSF81321">
    <property type="entry name" value="Family A G protein-coupled receptor-like"/>
    <property type="match status" value="1"/>
</dbReference>
<evidence type="ECO:0000256" key="8">
    <source>
        <dbReference type="ARBA" id="ARBA00023136"/>
    </source>
</evidence>
<reference evidence="15" key="3">
    <citation type="submission" date="2025-09" db="UniProtKB">
        <authorList>
            <consortium name="Ensembl"/>
        </authorList>
    </citation>
    <scope>IDENTIFICATION</scope>
</reference>
<dbReference type="GeneTree" id="ENSGT01150000286975"/>
<keyword evidence="6 14" id="KW-1133">Transmembrane helix</keyword>
<evidence type="ECO:0000313" key="16">
    <source>
        <dbReference type="Proteomes" id="UP000694547"/>
    </source>
</evidence>
<evidence type="ECO:0000256" key="14">
    <source>
        <dbReference type="SAM" id="Phobius"/>
    </source>
</evidence>
<dbReference type="AlphaFoldDB" id="A0A8C8UDV7"/>
<name>A0A8C8UDV7_PERMB</name>
<keyword evidence="11 13" id="KW-0807">Transducer</keyword>
<feature type="transmembrane region" description="Helical" evidence="14">
    <location>
        <begin position="46"/>
        <end position="66"/>
    </location>
</feature>
<keyword evidence="5 13" id="KW-0812">Transmembrane</keyword>
<feature type="transmembrane region" description="Helical" evidence="14">
    <location>
        <begin position="226"/>
        <end position="252"/>
    </location>
</feature>
<keyword evidence="8 13" id="KW-0472">Membrane</keyword>
<dbReference type="GO" id="GO:0033038">
    <property type="term" value="F:bitter taste receptor activity"/>
    <property type="evidence" value="ECO:0007669"/>
    <property type="project" value="InterPro"/>
</dbReference>
<dbReference type="Gene3D" id="1.20.1070.10">
    <property type="entry name" value="Rhodopsin 7-helix transmembrane proteins"/>
    <property type="match status" value="1"/>
</dbReference>
<evidence type="ECO:0000256" key="4">
    <source>
        <dbReference type="ARBA" id="ARBA00022606"/>
    </source>
</evidence>
<dbReference type="GO" id="GO:0016020">
    <property type="term" value="C:membrane"/>
    <property type="evidence" value="ECO:0007669"/>
    <property type="project" value="UniProtKB-SubCell"/>
</dbReference>
<evidence type="ECO:0000313" key="15">
    <source>
        <dbReference type="Ensembl" id="ENSPEMP00000030477.1"/>
    </source>
</evidence>
<dbReference type="Ensembl" id="ENSPEMT00000037240.1">
    <property type="protein sequence ID" value="ENSPEMP00000030477.1"/>
    <property type="gene ID" value="ENSPEMG00000029366.1"/>
</dbReference>